<evidence type="ECO:0000313" key="2">
    <source>
        <dbReference type="EMBL" id="GEO41045.1"/>
    </source>
</evidence>
<accession>A0A512DX34</accession>
<dbReference type="NCBIfam" id="TIGR00199">
    <property type="entry name" value="PncC_domain"/>
    <property type="match status" value="1"/>
</dbReference>
<sequence length="165" mass="16993">MFPEDVLEQARDVLARFSAAGCKVATAESCTGGLIASALTEIAGSSSVVERGFVTYSNEAKVELLSVPGELIARVGAVSPEVAEAMSAGAIAHSRADVAISVTGIAGPGGETPGKPVGLVYFGITRRGGSVRHERCVFPGDRSAVRMATVRFALVLLADVNLTKF</sequence>
<reference evidence="2 3" key="1">
    <citation type="submission" date="2019-07" db="EMBL/GenBank/DDBJ databases">
        <title>Whole genome shotgun sequence of Skermanella aerolata NBRC 106429.</title>
        <authorList>
            <person name="Hosoyama A."/>
            <person name="Uohara A."/>
            <person name="Ohji S."/>
            <person name="Ichikawa N."/>
        </authorList>
    </citation>
    <scope>NUCLEOTIDE SEQUENCE [LARGE SCALE GENOMIC DNA]</scope>
    <source>
        <strain evidence="2 3">NBRC 106429</strain>
    </source>
</reference>
<name>A0A512DX34_9PROT</name>
<dbReference type="RefSeq" id="WP_044432046.1">
    <property type="nucleotide sequence ID" value="NZ_BJYZ01000025.1"/>
</dbReference>
<dbReference type="InterPro" id="IPR036653">
    <property type="entry name" value="CinA-like_C"/>
</dbReference>
<proteinExistence type="predicted"/>
<evidence type="ECO:0000259" key="1">
    <source>
        <dbReference type="Pfam" id="PF02464"/>
    </source>
</evidence>
<protein>
    <submittedName>
        <fullName evidence="2">Competence damage-inducible protein A</fullName>
    </submittedName>
</protein>
<keyword evidence="3" id="KW-1185">Reference proteome</keyword>
<evidence type="ECO:0000313" key="3">
    <source>
        <dbReference type="Proteomes" id="UP000321523"/>
    </source>
</evidence>
<dbReference type="SUPFAM" id="SSF142433">
    <property type="entry name" value="CinA-like"/>
    <property type="match status" value="1"/>
</dbReference>
<organism evidence="2 3">
    <name type="scientific">Skermanella aerolata</name>
    <dbReference type="NCBI Taxonomy" id="393310"/>
    <lineage>
        <taxon>Bacteria</taxon>
        <taxon>Pseudomonadati</taxon>
        <taxon>Pseudomonadota</taxon>
        <taxon>Alphaproteobacteria</taxon>
        <taxon>Rhodospirillales</taxon>
        <taxon>Azospirillaceae</taxon>
        <taxon>Skermanella</taxon>
    </lineage>
</organism>
<dbReference type="Pfam" id="PF02464">
    <property type="entry name" value="CinA"/>
    <property type="match status" value="1"/>
</dbReference>
<feature type="domain" description="CinA C-terminal" evidence="1">
    <location>
        <begin position="10"/>
        <end position="159"/>
    </location>
</feature>
<comment type="caution">
    <text evidence="2">The sequence shown here is derived from an EMBL/GenBank/DDBJ whole genome shotgun (WGS) entry which is preliminary data.</text>
</comment>
<dbReference type="EMBL" id="BJYZ01000025">
    <property type="protein sequence ID" value="GEO41045.1"/>
    <property type="molecule type" value="Genomic_DNA"/>
</dbReference>
<gene>
    <name evidence="2" type="ORF">SAE02_51930</name>
</gene>
<dbReference type="OrthoDB" id="9801454at2"/>
<dbReference type="InterPro" id="IPR008136">
    <property type="entry name" value="CinA_C"/>
</dbReference>
<dbReference type="Proteomes" id="UP000321523">
    <property type="component" value="Unassembled WGS sequence"/>
</dbReference>
<dbReference type="AlphaFoldDB" id="A0A512DX34"/>
<dbReference type="Gene3D" id="3.90.950.20">
    <property type="entry name" value="CinA-like"/>
    <property type="match status" value="1"/>
</dbReference>